<name>A0A7G8BQ51_9BACT</name>
<dbReference type="InterPro" id="IPR017802">
    <property type="entry name" value="VWFA-rel_acidobac-type"/>
</dbReference>
<protein>
    <submittedName>
        <fullName evidence="2">VWA domain-containing protein</fullName>
    </submittedName>
</protein>
<dbReference type="EMBL" id="CP060394">
    <property type="protein sequence ID" value="QNI34671.1"/>
    <property type="molecule type" value="Genomic_DNA"/>
</dbReference>
<dbReference type="NCBIfam" id="TIGR03436">
    <property type="entry name" value="acidobact_VWFA"/>
    <property type="match status" value="1"/>
</dbReference>
<dbReference type="KEGG" id="adin:H7849_12690"/>
<feature type="compositionally biased region" description="Polar residues" evidence="1">
    <location>
        <begin position="1"/>
        <end position="10"/>
    </location>
</feature>
<keyword evidence="3" id="KW-1185">Reference proteome</keyword>
<feature type="region of interest" description="Disordered" evidence="1">
    <location>
        <begin position="1"/>
        <end position="20"/>
    </location>
</feature>
<proteinExistence type="predicted"/>
<reference evidence="2 3" key="1">
    <citation type="submission" date="2020-08" db="EMBL/GenBank/DDBJ databases">
        <title>Edaphobacter telluris sp. nov. and Acidobacterium dinghuensis sp. nov., two acidobacteria isolated from forest soil.</title>
        <authorList>
            <person name="Fu J."/>
            <person name="Qiu L."/>
        </authorList>
    </citation>
    <scope>NUCLEOTIDE SEQUENCE [LARGE SCALE GENOMIC DNA]</scope>
    <source>
        <strain evidence="2">4Y35</strain>
    </source>
</reference>
<dbReference type="Proteomes" id="UP000515312">
    <property type="component" value="Chromosome"/>
</dbReference>
<organism evidence="2 3">
    <name type="scientific">Alloacidobacterium dinghuense</name>
    <dbReference type="NCBI Taxonomy" id="2763107"/>
    <lineage>
        <taxon>Bacteria</taxon>
        <taxon>Pseudomonadati</taxon>
        <taxon>Acidobacteriota</taxon>
        <taxon>Terriglobia</taxon>
        <taxon>Terriglobales</taxon>
        <taxon>Acidobacteriaceae</taxon>
        <taxon>Alloacidobacterium</taxon>
    </lineage>
</organism>
<evidence type="ECO:0000313" key="3">
    <source>
        <dbReference type="Proteomes" id="UP000515312"/>
    </source>
</evidence>
<dbReference type="RefSeq" id="WP_186747004.1">
    <property type="nucleotide sequence ID" value="NZ_CP060394.1"/>
</dbReference>
<accession>A0A7G8BQ51</accession>
<evidence type="ECO:0000256" key="1">
    <source>
        <dbReference type="SAM" id="MobiDB-lite"/>
    </source>
</evidence>
<evidence type="ECO:0000313" key="2">
    <source>
        <dbReference type="EMBL" id="QNI34671.1"/>
    </source>
</evidence>
<gene>
    <name evidence="2" type="ORF">H7849_12690</name>
</gene>
<dbReference type="AlphaFoldDB" id="A0A7G8BQ51"/>
<sequence>MLQATGQAPSGSDEKKLIPPAPEVAENAITSQRRISLDVVATDSSGKALSGLEQQDFTILDNNQPQKMTSFEALQGTTADPPVEVILLIDLVNTGFSRVAYERQEIDKFLRQNNGKLAYPTTIVVFTDTGTQIQPQPSRDGNAMADLLDSTNSALRVIGRSAGFYGAQERLQTSFTAMDRLISYEGTKQGRKMVLWLSPGWPLLSGPNVEFSSKDQQSFFSWIANFSNALRTSRMTLYAIDPVGAGDGSMLRTFYYESFLKGVKSSKQAGPGNLALQVLATQSGGRVLNSSNDLLGEINSCVADASAYYSMSFDSAPSDHVNEYHPLTVKVDKPGVKTRTNAAYYGQP</sequence>